<dbReference type="Pfam" id="PF00126">
    <property type="entry name" value="HTH_1"/>
    <property type="match status" value="1"/>
</dbReference>
<dbReference type="FunFam" id="1.10.10.10:FF:000001">
    <property type="entry name" value="LysR family transcriptional regulator"/>
    <property type="match status" value="1"/>
</dbReference>
<evidence type="ECO:0000256" key="3">
    <source>
        <dbReference type="ARBA" id="ARBA00023125"/>
    </source>
</evidence>
<organism evidence="6 7">
    <name type="scientific">Pigmentiphaga kullae</name>
    <dbReference type="NCBI Taxonomy" id="151784"/>
    <lineage>
        <taxon>Bacteria</taxon>
        <taxon>Pseudomonadati</taxon>
        <taxon>Pseudomonadota</taxon>
        <taxon>Betaproteobacteria</taxon>
        <taxon>Burkholderiales</taxon>
        <taxon>Alcaligenaceae</taxon>
        <taxon>Pigmentiphaga</taxon>
    </lineage>
</organism>
<dbReference type="EMBL" id="SGXC01000002">
    <property type="protein sequence ID" value="RZS81423.1"/>
    <property type="molecule type" value="Genomic_DNA"/>
</dbReference>
<comment type="similarity">
    <text evidence="1">Belongs to the LysR transcriptional regulatory family.</text>
</comment>
<dbReference type="Proteomes" id="UP000292445">
    <property type="component" value="Unassembled WGS sequence"/>
</dbReference>
<evidence type="ECO:0000313" key="7">
    <source>
        <dbReference type="Proteomes" id="UP000292445"/>
    </source>
</evidence>
<dbReference type="CDD" id="cd08440">
    <property type="entry name" value="PBP2_LTTR_like_4"/>
    <property type="match status" value="1"/>
</dbReference>
<dbReference type="InterPro" id="IPR050950">
    <property type="entry name" value="HTH-type_LysR_regulators"/>
</dbReference>
<name>A0A4Q7NEJ9_9BURK</name>
<evidence type="ECO:0000259" key="5">
    <source>
        <dbReference type="PROSITE" id="PS50931"/>
    </source>
</evidence>
<dbReference type="Gene3D" id="3.40.190.290">
    <property type="match status" value="1"/>
</dbReference>
<dbReference type="GO" id="GO:0003677">
    <property type="term" value="F:DNA binding"/>
    <property type="evidence" value="ECO:0007669"/>
    <property type="project" value="UniProtKB-KW"/>
</dbReference>
<keyword evidence="4" id="KW-0804">Transcription</keyword>
<protein>
    <submittedName>
        <fullName evidence="6">LysR family transcriptional regulator</fullName>
    </submittedName>
</protein>
<keyword evidence="2" id="KW-0805">Transcription regulation</keyword>
<evidence type="ECO:0000256" key="1">
    <source>
        <dbReference type="ARBA" id="ARBA00009437"/>
    </source>
</evidence>
<gene>
    <name evidence="6" type="ORF">EV675_4046</name>
</gene>
<accession>A0A4Q7NEJ9</accession>
<dbReference type="PROSITE" id="PS50931">
    <property type="entry name" value="HTH_LYSR"/>
    <property type="match status" value="1"/>
</dbReference>
<dbReference type="InterPro" id="IPR036388">
    <property type="entry name" value="WH-like_DNA-bd_sf"/>
</dbReference>
<dbReference type="InterPro" id="IPR036390">
    <property type="entry name" value="WH_DNA-bd_sf"/>
</dbReference>
<dbReference type="PANTHER" id="PTHR30419:SF8">
    <property type="entry name" value="NITROGEN ASSIMILATION TRANSCRIPTIONAL ACTIVATOR-RELATED"/>
    <property type="match status" value="1"/>
</dbReference>
<dbReference type="RefSeq" id="WP_130359212.1">
    <property type="nucleotide sequence ID" value="NZ_SGXC01000002.1"/>
</dbReference>
<dbReference type="AlphaFoldDB" id="A0A4Q7NEJ9"/>
<evidence type="ECO:0000256" key="2">
    <source>
        <dbReference type="ARBA" id="ARBA00023015"/>
    </source>
</evidence>
<proteinExistence type="inferred from homology"/>
<keyword evidence="7" id="KW-1185">Reference proteome</keyword>
<reference evidence="6 7" key="1">
    <citation type="submission" date="2019-02" db="EMBL/GenBank/DDBJ databases">
        <title>Genomic Encyclopedia of Type Strains, Phase IV (KMG-IV): sequencing the most valuable type-strain genomes for metagenomic binning, comparative biology and taxonomic classification.</title>
        <authorList>
            <person name="Goeker M."/>
        </authorList>
    </citation>
    <scope>NUCLEOTIDE SEQUENCE [LARGE SCALE GENOMIC DNA]</scope>
    <source>
        <strain evidence="6 7">K24</strain>
    </source>
</reference>
<comment type="caution">
    <text evidence="6">The sequence shown here is derived from an EMBL/GenBank/DDBJ whole genome shotgun (WGS) entry which is preliminary data.</text>
</comment>
<dbReference type="SUPFAM" id="SSF53850">
    <property type="entry name" value="Periplasmic binding protein-like II"/>
    <property type="match status" value="1"/>
</dbReference>
<dbReference type="SUPFAM" id="SSF46785">
    <property type="entry name" value="Winged helix' DNA-binding domain"/>
    <property type="match status" value="1"/>
</dbReference>
<evidence type="ECO:0000313" key="6">
    <source>
        <dbReference type="EMBL" id="RZS81423.1"/>
    </source>
</evidence>
<dbReference type="PRINTS" id="PR00039">
    <property type="entry name" value="HTHLYSR"/>
</dbReference>
<dbReference type="GO" id="GO:0003700">
    <property type="term" value="F:DNA-binding transcription factor activity"/>
    <property type="evidence" value="ECO:0007669"/>
    <property type="project" value="InterPro"/>
</dbReference>
<feature type="domain" description="HTH lysR-type" evidence="5">
    <location>
        <begin position="3"/>
        <end position="60"/>
    </location>
</feature>
<evidence type="ECO:0000256" key="4">
    <source>
        <dbReference type="ARBA" id="ARBA00023163"/>
    </source>
</evidence>
<dbReference type="PANTHER" id="PTHR30419">
    <property type="entry name" value="HTH-TYPE TRANSCRIPTIONAL REGULATOR YBHD"/>
    <property type="match status" value="1"/>
</dbReference>
<dbReference type="InterPro" id="IPR005119">
    <property type="entry name" value="LysR_subst-bd"/>
</dbReference>
<dbReference type="OrthoDB" id="8675247at2"/>
<dbReference type="GO" id="GO:0005829">
    <property type="term" value="C:cytosol"/>
    <property type="evidence" value="ECO:0007669"/>
    <property type="project" value="TreeGrafter"/>
</dbReference>
<dbReference type="InterPro" id="IPR000847">
    <property type="entry name" value="LysR_HTH_N"/>
</dbReference>
<dbReference type="Pfam" id="PF03466">
    <property type="entry name" value="LysR_substrate"/>
    <property type="match status" value="1"/>
</dbReference>
<sequence>MNFDLSDLRAFVTVAQLASFRAAAQALHVSQPALSRRVDKLEQALGMRLFERSTRKVELNAMGRSFLPRAQHVLSELEGALLGMTELSERIRGLVTVACIPSAVDNFVARAASIFHARFPRIRLRVLDQPAPDVLLSVSRSDADFGISYLGVREPDLEFEELASEPFVLACRSDHPLARRRRVRWEELADVECIGLAAGGGNRLLIDQGLAHLAARPKWIGEVLHVPALLSLIQAGVGVGAVPKHALSGPAGQGLASVDLIEPVLGRQVGLIWRRGQPAAPAVQAFRDVIVAEARARKEDRTGGVCLAAADRHREGTP</sequence>
<dbReference type="Gene3D" id="1.10.10.10">
    <property type="entry name" value="Winged helix-like DNA-binding domain superfamily/Winged helix DNA-binding domain"/>
    <property type="match status" value="1"/>
</dbReference>
<keyword evidence="3" id="KW-0238">DNA-binding</keyword>